<evidence type="ECO:0000256" key="3">
    <source>
        <dbReference type="ARBA" id="ARBA00022989"/>
    </source>
</evidence>
<evidence type="ECO:0000256" key="4">
    <source>
        <dbReference type="ARBA" id="ARBA00023136"/>
    </source>
</evidence>
<dbReference type="PANTHER" id="PTHR37422:SF13">
    <property type="entry name" value="LIPOPOLYSACCHARIDE BIOSYNTHESIS PROTEIN PA4999-RELATED"/>
    <property type="match status" value="1"/>
</dbReference>
<feature type="transmembrane region" description="Helical" evidence="5">
    <location>
        <begin position="156"/>
        <end position="176"/>
    </location>
</feature>
<evidence type="ECO:0000259" key="6">
    <source>
        <dbReference type="Pfam" id="PF04932"/>
    </source>
</evidence>
<organism evidence="7 8">
    <name type="scientific">Aetokthonos hydrillicola Thurmond2011</name>
    <dbReference type="NCBI Taxonomy" id="2712845"/>
    <lineage>
        <taxon>Bacteria</taxon>
        <taxon>Bacillati</taxon>
        <taxon>Cyanobacteriota</taxon>
        <taxon>Cyanophyceae</taxon>
        <taxon>Nostocales</taxon>
        <taxon>Hapalosiphonaceae</taxon>
        <taxon>Aetokthonos</taxon>
    </lineage>
</organism>
<feature type="transmembrane region" description="Helical" evidence="5">
    <location>
        <begin position="124"/>
        <end position="144"/>
    </location>
</feature>
<evidence type="ECO:0000313" key="8">
    <source>
        <dbReference type="Proteomes" id="UP000667802"/>
    </source>
</evidence>
<dbReference type="Proteomes" id="UP000667802">
    <property type="component" value="Unassembled WGS sequence"/>
</dbReference>
<feature type="transmembrane region" description="Helical" evidence="5">
    <location>
        <begin position="100"/>
        <end position="117"/>
    </location>
</feature>
<name>A0AAP5I617_9CYAN</name>
<feature type="transmembrane region" description="Helical" evidence="5">
    <location>
        <begin position="316"/>
        <end position="336"/>
    </location>
</feature>
<dbReference type="InterPro" id="IPR007016">
    <property type="entry name" value="O-antigen_ligase-rel_domated"/>
</dbReference>
<evidence type="ECO:0000256" key="5">
    <source>
        <dbReference type="SAM" id="Phobius"/>
    </source>
</evidence>
<keyword evidence="2 5" id="KW-0812">Transmembrane</keyword>
<dbReference type="AlphaFoldDB" id="A0AAP5I617"/>
<proteinExistence type="predicted"/>
<protein>
    <submittedName>
        <fullName evidence="7">O-antigen ligase family protein</fullName>
    </submittedName>
</protein>
<dbReference type="Pfam" id="PF04932">
    <property type="entry name" value="Wzy_C"/>
    <property type="match status" value="1"/>
</dbReference>
<feature type="transmembrane region" description="Helical" evidence="5">
    <location>
        <begin position="69"/>
        <end position="88"/>
    </location>
</feature>
<reference evidence="8" key="1">
    <citation type="journal article" date="2021" name="Science">
        <title>Hunting the eagle killer: A cyanobacterial neurotoxin causes vacuolar myelinopathy.</title>
        <authorList>
            <person name="Breinlinger S."/>
            <person name="Phillips T.J."/>
            <person name="Haram B.N."/>
            <person name="Mares J."/>
            <person name="Martinez Yerena J.A."/>
            <person name="Hrouzek P."/>
            <person name="Sobotka R."/>
            <person name="Henderson W.M."/>
            <person name="Schmieder P."/>
            <person name="Williams S.M."/>
            <person name="Lauderdale J.D."/>
            <person name="Wilde H.D."/>
            <person name="Gerrin W."/>
            <person name="Kust A."/>
            <person name="Washington J.W."/>
            <person name="Wagner C."/>
            <person name="Geier B."/>
            <person name="Liebeke M."/>
            <person name="Enke H."/>
            <person name="Niedermeyer T.H.J."/>
            <person name="Wilde S.B."/>
        </authorList>
    </citation>
    <scope>NUCLEOTIDE SEQUENCE [LARGE SCALE GENOMIC DNA]</scope>
    <source>
        <strain evidence="8">Thurmond2011</strain>
    </source>
</reference>
<feature type="transmembrane region" description="Helical" evidence="5">
    <location>
        <begin position="7"/>
        <end position="24"/>
    </location>
</feature>
<feature type="transmembrane region" description="Helical" evidence="5">
    <location>
        <begin position="381"/>
        <end position="397"/>
    </location>
</feature>
<comment type="caution">
    <text evidence="7">The sequence shown here is derived from an EMBL/GenBank/DDBJ whole genome shotgun (WGS) entry which is preliminary data.</text>
</comment>
<keyword evidence="7" id="KW-0436">Ligase</keyword>
<dbReference type="GO" id="GO:0016020">
    <property type="term" value="C:membrane"/>
    <property type="evidence" value="ECO:0007669"/>
    <property type="project" value="UniProtKB-SubCell"/>
</dbReference>
<dbReference type="GO" id="GO:0016874">
    <property type="term" value="F:ligase activity"/>
    <property type="evidence" value="ECO:0007669"/>
    <property type="project" value="UniProtKB-KW"/>
</dbReference>
<evidence type="ECO:0000313" key="7">
    <source>
        <dbReference type="EMBL" id="MDR9895672.1"/>
    </source>
</evidence>
<dbReference type="EMBL" id="JAALHA020000005">
    <property type="protein sequence ID" value="MDR9895672.1"/>
    <property type="molecule type" value="Genomic_DNA"/>
</dbReference>
<feature type="transmembrane region" description="Helical" evidence="5">
    <location>
        <begin position="230"/>
        <end position="250"/>
    </location>
</feature>
<dbReference type="InterPro" id="IPR051533">
    <property type="entry name" value="WaaL-like"/>
</dbReference>
<sequence length="405" mass="45661">MKSIKKIDKIATIILLMLAVGIFQPHPRQDLSLDPYGGSLVSTLNNIGSYVFIMILMTRHWKSIIYTSTRNIPLLLLVGLISVSILWSADPQQTLEYSKGIWRIYLTGAYLSWQYSVQEQMWMLSLPLGLAALSSLIVYFLFPFYGVSEIGLSGIYGHKTVLGANMALSAGIFLHLALSNRRYWWILWPGFGLSVVVLLLSKSATAVSILAAFIVLLIVYKLIQSNQYKLQVIFISFAILLIFTGSIWSINHAETLVATQGKDLSLTGRTPLWSDLMVKIQERPFLGYGFGGFWGSAESINIKADYPWASGSHNGFIEIGLYLGLLGFTIFVISFFQSVLKGLSEIVLCAKTWEDFWPMQSLVYLFMLSCSEGLLFVPYNVYWLLYVTISLSLYLEPRRRNKKTV</sequence>
<keyword evidence="4 5" id="KW-0472">Membrane</keyword>
<feature type="transmembrane region" description="Helical" evidence="5">
    <location>
        <begin position="206"/>
        <end position="223"/>
    </location>
</feature>
<keyword evidence="8" id="KW-1185">Reference proteome</keyword>
<evidence type="ECO:0000256" key="2">
    <source>
        <dbReference type="ARBA" id="ARBA00022692"/>
    </source>
</evidence>
<comment type="subcellular location">
    <subcellularLocation>
        <location evidence="1">Membrane</location>
        <topology evidence="1">Multi-pass membrane protein</topology>
    </subcellularLocation>
</comment>
<dbReference type="RefSeq" id="WP_208342289.1">
    <property type="nucleotide sequence ID" value="NZ_CAWQFN010000127.1"/>
</dbReference>
<accession>A0AAP5I617</accession>
<gene>
    <name evidence="7" type="ORF">G7B40_014000</name>
</gene>
<feature type="domain" description="O-antigen ligase-related" evidence="6">
    <location>
        <begin position="192"/>
        <end position="332"/>
    </location>
</feature>
<feature type="transmembrane region" description="Helical" evidence="5">
    <location>
        <begin position="36"/>
        <end position="57"/>
    </location>
</feature>
<evidence type="ECO:0000256" key="1">
    <source>
        <dbReference type="ARBA" id="ARBA00004141"/>
    </source>
</evidence>
<dbReference type="PANTHER" id="PTHR37422">
    <property type="entry name" value="TEICHURONIC ACID BIOSYNTHESIS PROTEIN TUAE"/>
    <property type="match status" value="1"/>
</dbReference>
<keyword evidence="3 5" id="KW-1133">Transmembrane helix</keyword>
<feature type="transmembrane region" description="Helical" evidence="5">
    <location>
        <begin position="183"/>
        <end position="200"/>
    </location>
</feature>